<protein>
    <submittedName>
        <fullName evidence="2">Uncharacterized protein</fullName>
    </submittedName>
</protein>
<accession>A0AAD7TY01</accession>
<feature type="compositionally biased region" description="Basic residues" evidence="1">
    <location>
        <begin position="163"/>
        <end position="177"/>
    </location>
</feature>
<sequence length="242" mass="27052">MPFPPHSSSSAQYSDLSLNTKGSQKPSENVPTINALPNINLSHIDTIMITGILQHNHEEYVTVDPTRPAMSTVYTPKPMPRRRDSGETRTIYDLEPLNPRDKTVLVSEERTKAACMAPTEDSDAQSAKCKGPWRALTIPDSIPWVHGIPYTNIVAARQERSGRGRKKSSRRPMHIRKKEAQTVDAEELKICKMIQVDSGAACLKVDSQAAHGRYHALVPHPRFSVVECYKVSIWVLSLYTIP</sequence>
<feature type="region of interest" description="Disordered" evidence="1">
    <location>
        <begin position="1"/>
        <end position="31"/>
    </location>
</feature>
<dbReference type="Proteomes" id="UP001215151">
    <property type="component" value="Unassembled WGS sequence"/>
</dbReference>
<comment type="caution">
    <text evidence="2">The sequence shown here is derived from an EMBL/GenBank/DDBJ whole genome shotgun (WGS) entry which is preliminary data.</text>
</comment>
<dbReference type="EMBL" id="JAPEVG010000064">
    <property type="protein sequence ID" value="KAJ8488361.1"/>
    <property type="molecule type" value="Genomic_DNA"/>
</dbReference>
<keyword evidence="3" id="KW-1185">Reference proteome</keyword>
<evidence type="ECO:0000313" key="3">
    <source>
        <dbReference type="Proteomes" id="UP001215151"/>
    </source>
</evidence>
<name>A0AAD7TY01_9APHY</name>
<evidence type="ECO:0000313" key="2">
    <source>
        <dbReference type="EMBL" id="KAJ8488361.1"/>
    </source>
</evidence>
<organism evidence="2 3">
    <name type="scientific">Trametes cubensis</name>
    <dbReference type="NCBI Taxonomy" id="1111947"/>
    <lineage>
        <taxon>Eukaryota</taxon>
        <taxon>Fungi</taxon>
        <taxon>Dikarya</taxon>
        <taxon>Basidiomycota</taxon>
        <taxon>Agaricomycotina</taxon>
        <taxon>Agaricomycetes</taxon>
        <taxon>Polyporales</taxon>
        <taxon>Polyporaceae</taxon>
        <taxon>Trametes</taxon>
    </lineage>
</organism>
<feature type="compositionally biased region" description="Polar residues" evidence="1">
    <location>
        <begin position="18"/>
        <end position="31"/>
    </location>
</feature>
<reference evidence="2" key="1">
    <citation type="submission" date="2022-11" db="EMBL/GenBank/DDBJ databases">
        <title>Genome Sequence of Cubamyces cubensis.</title>
        <authorList>
            <person name="Buettner E."/>
        </authorList>
    </citation>
    <scope>NUCLEOTIDE SEQUENCE</scope>
    <source>
        <strain evidence="2">MPL-01</strain>
    </source>
</reference>
<evidence type="ECO:0000256" key="1">
    <source>
        <dbReference type="SAM" id="MobiDB-lite"/>
    </source>
</evidence>
<feature type="region of interest" description="Disordered" evidence="1">
    <location>
        <begin position="158"/>
        <end position="179"/>
    </location>
</feature>
<gene>
    <name evidence="2" type="ORF">ONZ51_g3635</name>
</gene>
<proteinExistence type="predicted"/>
<feature type="compositionally biased region" description="Low complexity" evidence="1">
    <location>
        <begin position="7"/>
        <end position="17"/>
    </location>
</feature>
<dbReference type="AlphaFoldDB" id="A0AAD7TY01"/>